<comment type="caution">
    <text evidence="6">The sequence shown here is derived from an EMBL/GenBank/DDBJ whole genome shotgun (WGS) entry which is preliminary data.</text>
</comment>
<dbReference type="InterPro" id="IPR036271">
    <property type="entry name" value="Tet_transcr_reg_TetR-rel_C_sf"/>
</dbReference>
<feature type="domain" description="HTH tetR-type" evidence="5">
    <location>
        <begin position="16"/>
        <end position="76"/>
    </location>
</feature>
<evidence type="ECO:0000256" key="1">
    <source>
        <dbReference type="ARBA" id="ARBA00023015"/>
    </source>
</evidence>
<feature type="DNA-binding region" description="H-T-H motif" evidence="4">
    <location>
        <begin position="39"/>
        <end position="58"/>
    </location>
</feature>
<dbReference type="PRINTS" id="PR00455">
    <property type="entry name" value="HTHTETR"/>
</dbReference>
<keyword evidence="2 4" id="KW-0238">DNA-binding</keyword>
<keyword evidence="3" id="KW-0804">Transcription</keyword>
<dbReference type="PANTHER" id="PTHR30055:SF234">
    <property type="entry name" value="HTH-TYPE TRANSCRIPTIONAL REGULATOR BETI"/>
    <property type="match status" value="1"/>
</dbReference>
<reference evidence="7" key="1">
    <citation type="journal article" date="2019" name="Int. J. Syst. Evol. Microbiol.">
        <title>The Global Catalogue of Microorganisms (GCM) 10K type strain sequencing project: providing services to taxonomists for standard genome sequencing and annotation.</title>
        <authorList>
            <consortium name="The Broad Institute Genomics Platform"/>
            <consortium name="The Broad Institute Genome Sequencing Center for Infectious Disease"/>
            <person name="Wu L."/>
            <person name="Ma J."/>
        </authorList>
    </citation>
    <scope>NUCLEOTIDE SEQUENCE [LARGE SCALE GENOMIC DNA]</scope>
    <source>
        <strain evidence="7">JCM 16929</strain>
    </source>
</reference>
<dbReference type="SUPFAM" id="SSF46689">
    <property type="entry name" value="Homeodomain-like"/>
    <property type="match status" value="1"/>
</dbReference>
<dbReference type="Proteomes" id="UP001501490">
    <property type="component" value="Unassembled WGS sequence"/>
</dbReference>
<dbReference type="PANTHER" id="PTHR30055">
    <property type="entry name" value="HTH-TYPE TRANSCRIPTIONAL REGULATOR RUTR"/>
    <property type="match status" value="1"/>
</dbReference>
<keyword evidence="1" id="KW-0805">Transcription regulation</keyword>
<dbReference type="RefSeq" id="WP_344805288.1">
    <property type="nucleotide sequence ID" value="NZ_BAABAB010000017.1"/>
</dbReference>
<dbReference type="SUPFAM" id="SSF48498">
    <property type="entry name" value="Tetracyclin repressor-like, C-terminal domain"/>
    <property type="match status" value="1"/>
</dbReference>
<name>A0ABP7A141_9ACTN</name>
<organism evidence="6 7">
    <name type="scientific">Microlunatus ginsengisoli</name>
    <dbReference type="NCBI Taxonomy" id="363863"/>
    <lineage>
        <taxon>Bacteria</taxon>
        <taxon>Bacillati</taxon>
        <taxon>Actinomycetota</taxon>
        <taxon>Actinomycetes</taxon>
        <taxon>Propionibacteriales</taxon>
        <taxon>Propionibacteriaceae</taxon>
        <taxon>Microlunatus</taxon>
    </lineage>
</organism>
<keyword evidence="7" id="KW-1185">Reference proteome</keyword>
<dbReference type="InterPro" id="IPR050109">
    <property type="entry name" value="HTH-type_TetR-like_transc_reg"/>
</dbReference>
<dbReference type="EMBL" id="BAABAB010000017">
    <property type="protein sequence ID" value="GAA3623091.1"/>
    <property type="molecule type" value="Genomic_DNA"/>
</dbReference>
<evidence type="ECO:0000313" key="7">
    <source>
        <dbReference type="Proteomes" id="UP001501490"/>
    </source>
</evidence>
<accession>A0ABP7A141</accession>
<dbReference type="InterPro" id="IPR009057">
    <property type="entry name" value="Homeodomain-like_sf"/>
</dbReference>
<dbReference type="Gene3D" id="1.10.357.10">
    <property type="entry name" value="Tetracycline Repressor, domain 2"/>
    <property type="match status" value="1"/>
</dbReference>
<evidence type="ECO:0000256" key="4">
    <source>
        <dbReference type="PROSITE-ProRule" id="PRU00335"/>
    </source>
</evidence>
<dbReference type="InterPro" id="IPR001647">
    <property type="entry name" value="HTH_TetR"/>
</dbReference>
<gene>
    <name evidence="6" type="ORF">GCM10022236_26880</name>
</gene>
<protein>
    <submittedName>
        <fullName evidence="6">TetR/AcrR family transcriptional regulator</fullName>
    </submittedName>
</protein>
<evidence type="ECO:0000259" key="5">
    <source>
        <dbReference type="PROSITE" id="PS50977"/>
    </source>
</evidence>
<sequence length="210" mass="22621">MSQTTEADPPITARRAQTRDRLMIAARAVFAERGIPGASVEEICEAAGFTRGAFYSNFADKSALALAMIEHRAATQYAAAQRAVDTMKAAGDRTPEQLLAIALSAFELSGSEEPRDTLLADRELLLYAARDPELRAPYLAFVNECMDQVAELIVDAVAHAGLRLTVPIDHAVQLLAAAHDHLQVLDLLEDTGTDRTAVFSSLVSAITRSV</sequence>
<evidence type="ECO:0000256" key="3">
    <source>
        <dbReference type="ARBA" id="ARBA00023163"/>
    </source>
</evidence>
<evidence type="ECO:0000256" key="2">
    <source>
        <dbReference type="ARBA" id="ARBA00023125"/>
    </source>
</evidence>
<evidence type="ECO:0000313" key="6">
    <source>
        <dbReference type="EMBL" id="GAA3623091.1"/>
    </source>
</evidence>
<dbReference type="Pfam" id="PF00440">
    <property type="entry name" value="TetR_N"/>
    <property type="match status" value="1"/>
</dbReference>
<dbReference type="PROSITE" id="PS50977">
    <property type="entry name" value="HTH_TETR_2"/>
    <property type="match status" value="1"/>
</dbReference>
<proteinExistence type="predicted"/>